<comment type="caution">
    <text evidence="1">The sequence shown here is derived from an EMBL/GenBank/DDBJ whole genome shotgun (WGS) entry which is preliminary data.</text>
</comment>
<sequence length="453" mass="50144">MSLQGAAISGRRIAHIKKSTEIWDRLSTSERERICKVITGDQTLGTKKVWEDGGRSVIIRLEKPIDSVTAIKAKGVRPKKRKGCLSPHFGKGSDPMPIIATSEGSLTIGEVVFAPEGSTTSAENEFGIASILGKRYAYQDKAVLWGEYPNLLFNTNDTSRPCSFVLHGLSTFETISFSSLLYKLDEEYKGIDDDAERICTRIGRILKDFHKGEEPVAADDCATADGQIIHRYPHLGNFRINGCSLDPDSLTISDFDSSFLVHNMSPLHMAAWRYADIMRTLQAFVYLSESHSRRPLANTPITITIHPFLVGYGIEQSVINNIRLEEIQNLVYEDYLKIVKVPVFEVHKLSYTSNGTDKILEGLRASGYVGFMGIPSGCHNAAILPKFLSVDPEVFIGDLSLCGLPQETAKGAFNTLKKASVDFEYTGTLPLIIDGKPRNWLMESVMKMTGAIK</sequence>
<reference evidence="1 2" key="1">
    <citation type="journal article" date="2016" name="Nat. Commun.">
        <title>Thousands of microbial genomes shed light on interconnected biogeochemical processes in an aquifer system.</title>
        <authorList>
            <person name="Anantharaman K."/>
            <person name="Brown C.T."/>
            <person name="Hug L.A."/>
            <person name="Sharon I."/>
            <person name="Castelle C.J."/>
            <person name="Probst A.J."/>
            <person name="Thomas B.C."/>
            <person name="Singh A."/>
            <person name="Wilkins M.J."/>
            <person name="Karaoz U."/>
            <person name="Brodie E.L."/>
            <person name="Williams K.H."/>
            <person name="Hubbard S.S."/>
            <person name="Banfield J.F."/>
        </authorList>
    </citation>
    <scope>NUCLEOTIDE SEQUENCE [LARGE SCALE GENOMIC DNA]</scope>
</reference>
<proteinExistence type="predicted"/>
<evidence type="ECO:0000313" key="1">
    <source>
        <dbReference type="EMBL" id="OGC22047.1"/>
    </source>
</evidence>
<organism evidence="1 2">
    <name type="scientific">candidate division WOR-1 bacterium RIFOXYB2_FULL_37_13</name>
    <dbReference type="NCBI Taxonomy" id="1802579"/>
    <lineage>
        <taxon>Bacteria</taxon>
        <taxon>Bacillati</taxon>
        <taxon>Saganbacteria</taxon>
    </lineage>
</organism>
<evidence type="ECO:0000313" key="2">
    <source>
        <dbReference type="Proteomes" id="UP000178417"/>
    </source>
</evidence>
<dbReference type="EMBL" id="MEUB01000033">
    <property type="protein sequence ID" value="OGC22047.1"/>
    <property type="molecule type" value="Genomic_DNA"/>
</dbReference>
<protein>
    <submittedName>
        <fullName evidence="1">Uncharacterized protein</fullName>
    </submittedName>
</protein>
<name>A0A1F4SNW1_UNCSA</name>
<dbReference type="AlphaFoldDB" id="A0A1F4SNW1"/>
<accession>A0A1F4SNW1</accession>
<dbReference type="Proteomes" id="UP000178417">
    <property type="component" value="Unassembled WGS sequence"/>
</dbReference>
<gene>
    <name evidence="1" type="ORF">A2310_07100</name>
</gene>